<comment type="caution">
    <text evidence="7">The sequence shown here is derived from an EMBL/GenBank/DDBJ whole genome shotgun (WGS) entry which is preliminary data.</text>
</comment>
<feature type="transmembrane region" description="Helical" evidence="6">
    <location>
        <begin position="172"/>
        <end position="195"/>
    </location>
</feature>
<evidence type="ECO:0000256" key="3">
    <source>
        <dbReference type="ARBA" id="ARBA00022692"/>
    </source>
</evidence>
<keyword evidence="8" id="KW-1185">Reference proteome</keyword>
<gene>
    <name evidence="7" type="ORF">KSP39_PZI004483</name>
</gene>
<feature type="transmembrane region" description="Helical" evidence="6">
    <location>
        <begin position="52"/>
        <end position="70"/>
    </location>
</feature>
<feature type="transmembrane region" description="Helical" evidence="6">
    <location>
        <begin position="82"/>
        <end position="100"/>
    </location>
</feature>
<reference evidence="7 8" key="1">
    <citation type="journal article" date="2022" name="Nat. Plants">
        <title>Genomes of leafy and leafless Platanthera orchids illuminate the evolution of mycoheterotrophy.</title>
        <authorList>
            <person name="Li M.H."/>
            <person name="Liu K.W."/>
            <person name="Li Z."/>
            <person name="Lu H.C."/>
            <person name="Ye Q.L."/>
            <person name="Zhang D."/>
            <person name="Wang J.Y."/>
            <person name="Li Y.F."/>
            <person name="Zhong Z.M."/>
            <person name="Liu X."/>
            <person name="Yu X."/>
            <person name="Liu D.K."/>
            <person name="Tu X.D."/>
            <person name="Liu B."/>
            <person name="Hao Y."/>
            <person name="Liao X.Y."/>
            <person name="Jiang Y.T."/>
            <person name="Sun W.H."/>
            <person name="Chen J."/>
            <person name="Chen Y.Q."/>
            <person name="Ai Y."/>
            <person name="Zhai J.W."/>
            <person name="Wu S.S."/>
            <person name="Zhou Z."/>
            <person name="Hsiao Y.Y."/>
            <person name="Wu W.L."/>
            <person name="Chen Y.Y."/>
            <person name="Lin Y.F."/>
            <person name="Hsu J.L."/>
            <person name="Li C.Y."/>
            <person name="Wang Z.W."/>
            <person name="Zhao X."/>
            <person name="Zhong W.Y."/>
            <person name="Ma X.K."/>
            <person name="Ma L."/>
            <person name="Huang J."/>
            <person name="Chen G.Z."/>
            <person name="Huang M.Z."/>
            <person name="Huang L."/>
            <person name="Peng D.H."/>
            <person name="Luo Y.B."/>
            <person name="Zou S.Q."/>
            <person name="Chen S.P."/>
            <person name="Lan S."/>
            <person name="Tsai W.C."/>
            <person name="Van de Peer Y."/>
            <person name="Liu Z.J."/>
        </authorList>
    </citation>
    <scope>NUCLEOTIDE SEQUENCE [LARGE SCALE GENOMIC DNA]</scope>
    <source>
        <strain evidence="7">Lor287</strain>
    </source>
</reference>
<evidence type="ECO:0000313" key="7">
    <source>
        <dbReference type="EMBL" id="KAK8951677.1"/>
    </source>
</evidence>
<feature type="transmembrane region" description="Helical" evidence="6">
    <location>
        <begin position="215"/>
        <end position="238"/>
    </location>
</feature>
<dbReference type="GO" id="GO:0016020">
    <property type="term" value="C:membrane"/>
    <property type="evidence" value="ECO:0007669"/>
    <property type="project" value="UniProtKB-SubCell"/>
</dbReference>
<keyword evidence="4 6" id="KW-1133">Transmembrane helix</keyword>
<evidence type="ECO:0000256" key="2">
    <source>
        <dbReference type="ARBA" id="ARBA00006948"/>
    </source>
</evidence>
<evidence type="ECO:0000256" key="5">
    <source>
        <dbReference type="ARBA" id="ARBA00023136"/>
    </source>
</evidence>
<dbReference type="EMBL" id="JBBWWQ010000003">
    <property type="protein sequence ID" value="KAK8951677.1"/>
    <property type="molecule type" value="Genomic_DNA"/>
</dbReference>
<feature type="transmembrane region" description="Helical" evidence="6">
    <location>
        <begin position="12"/>
        <end position="32"/>
    </location>
</feature>
<comment type="subcellular location">
    <subcellularLocation>
        <location evidence="1">Membrane</location>
        <topology evidence="1">Multi-pass membrane protein</topology>
    </subcellularLocation>
</comment>
<dbReference type="PANTHER" id="PTHR46285:SF13">
    <property type="entry name" value="OS02G0167775 PROTEIN"/>
    <property type="match status" value="1"/>
</dbReference>
<comment type="similarity">
    <text evidence="2">Belongs to the TMEM45 family.</text>
</comment>
<evidence type="ECO:0000313" key="8">
    <source>
        <dbReference type="Proteomes" id="UP001418222"/>
    </source>
</evidence>
<accession>A0AAP0BWS3</accession>
<evidence type="ECO:0000256" key="6">
    <source>
        <dbReference type="SAM" id="Phobius"/>
    </source>
</evidence>
<dbReference type="InterPro" id="IPR006904">
    <property type="entry name" value="DUF716"/>
</dbReference>
<organism evidence="7 8">
    <name type="scientific">Platanthera zijinensis</name>
    <dbReference type="NCBI Taxonomy" id="2320716"/>
    <lineage>
        <taxon>Eukaryota</taxon>
        <taxon>Viridiplantae</taxon>
        <taxon>Streptophyta</taxon>
        <taxon>Embryophyta</taxon>
        <taxon>Tracheophyta</taxon>
        <taxon>Spermatophyta</taxon>
        <taxon>Magnoliopsida</taxon>
        <taxon>Liliopsida</taxon>
        <taxon>Asparagales</taxon>
        <taxon>Orchidaceae</taxon>
        <taxon>Orchidoideae</taxon>
        <taxon>Orchideae</taxon>
        <taxon>Orchidinae</taxon>
        <taxon>Platanthera</taxon>
    </lineage>
</organism>
<proteinExistence type="inferred from homology"/>
<dbReference type="Proteomes" id="UP001418222">
    <property type="component" value="Unassembled WGS sequence"/>
</dbReference>
<keyword evidence="5 6" id="KW-0472">Membrane</keyword>
<evidence type="ECO:0000256" key="1">
    <source>
        <dbReference type="ARBA" id="ARBA00004141"/>
    </source>
</evidence>
<dbReference type="AlphaFoldDB" id="A0AAP0BWS3"/>
<name>A0AAP0BWS3_9ASPA</name>
<protein>
    <submittedName>
        <fullName evidence="7">Uncharacterized protein</fullName>
    </submittedName>
</protein>
<feature type="transmembrane region" description="Helical" evidence="6">
    <location>
        <begin position="139"/>
        <end position="160"/>
    </location>
</feature>
<dbReference type="Pfam" id="PF04819">
    <property type="entry name" value="DUF716"/>
    <property type="match status" value="1"/>
</dbReference>
<dbReference type="PANTHER" id="PTHR46285">
    <property type="entry name" value="PROTEINASE INHIBITOR I4, SERPIN (DUF716)-RELATED"/>
    <property type="match status" value="1"/>
</dbReference>
<keyword evidence="3 6" id="KW-0812">Transmembrane</keyword>
<sequence length="270" mass="27861">MGTLAGHLIPGATFTLLGLWHLFNTSAAFRHFTGAATSSSRTWFPCPFIKRFELVVLLLLSLLATVFLLLSPSSTADIEHAAMFLHLVIYSAAALAADVLPSPSSAASIIGALAASAFAQELLLLHFHSIDHSGLEGHYHHLMVIAVAACLVSTVAAAAFPNSHLAAVVRSAAVALQGLWFMCTGLALWGPAWLFLGKCAAESGEAAACAGAAAAMANVQFSFIVAGVAALTAGVCLLPDRKGVEYRKVGEASGSSNNCCGGIKQSQALV</sequence>
<evidence type="ECO:0000256" key="4">
    <source>
        <dbReference type="ARBA" id="ARBA00022989"/>
    </source>
</evidence>
<feature type="transmembrane region" description="Helical" evidence="6">
    <location>
        <begin position="107"/>
        <end position="127"/>
    </location>
</feature>